<evidence type="ECO:0000256" key="14">
    <source>
        <dbReference type="ARBA" id="ARBA00031463"/>
    </source>
</evidence>
<keyword evidence="12" id="KW-0449">Lipoprotein</keyword>
<dbReference type="Gene3D" id="3.40.50.1980">
    <property type="entry name" value="Nitrogenase molybdenum iron protein domain"/>
    <property type="match status" value="2"/>
</dbReference>
<evidence type="ECO:0000256" key="10">
    <source>
        <dbReference type="ARBA" id="ARBA00023136"/>
    </source>
</evidence>
<keyword evidence="8" id="KW-0732">Signal</keyword>
<evidence type="ECO:0000256" key="12">
    <source>
        <dbReference type="ARBA" id="ARBA00023288"/>
    </source>
</evidence>
<comment type="similarity">
    <text evidence="2">Belongs to the bacterial solute-binding protein 8 family.</text>
</comment>
<dbReference type="InterPro" id="IPR050902">
    <property type="entry name" value="ABC_Transporter_SBP"/>
</dbReference>
<dbReference type="InterPro" id="IPR054828">
    <property type="entry name" value="Vit_B12_bind_prot"/>
</dbReference>
<evidence type="ECO:0000313" key="18">
    <source>
        <dbReference type="Proteomes" id="UP000280586"/>
    </source>
</evidence>
<keyword evidence="10" id="KW-0472">Membrane</keyword>
<accession>A0A9N7JLZ4</accession>
<comment type="cofactor">
    <cofactor evidence="1">
        <name>heme b</name>
        <dbReference type="ChEBI" id="CHEBI:60344"/>
    </cofactor>
</comment>
<evidence type="ECO:0000256" key="5">
    <source>
        <dbReference type="ARBA" id="ARBA00022475"/>
    </source>
</evidence>
<evidence type="ECO:0000256" key="11">
    <source>
        <dbReference type="ARBA" id="ARBA00023139"/>
    </source>
</evidence>
<dbReference type="GO" id="GO:0071281">
    <property type="term" value="P:cellular response to iron ion"/>
    <property type="evidence" value="ECO:0007669"/>
    <property type="project" value="TreeGrafter"/>
</dbReference>
<reference evidence="17 18" key="1">
    <citation type="submission" date="2017-09" db="EMBL/GenBank/DDBJ databases">
        <authorList>
            <person name="Thomas P."/>
            <person name="Seyboldt C."/>
        </authorList>
    </citation>
    <scope>NUCLEOTIDE SEQUENCE [LARGE SCALE GENOMIC DNA]</scope>
    <source>
        <strain evidence="17 18">DSM 7534</strain>
    </source>
</reference>
<gene>
    <name evidence="17" type="primary">isdE</name>
    <name evidence="17" type="ORF">CP523_10325</name>
</gene>
<keyword evidence="11" id="KW-0564">Palmitate</keyword>
<dbReference type="GO" id="GO:0020037">
    <property type="term" value="F:heme binding"/>
    <property type="evidence" value="ECO:0007669"/>
    <property type="project" value="InterPro"/>
</dbReference>
<evidence type="ECO:0000256" key="4">
    <source>
        <dbReference type="ARBA" id="ARBA00022448"/>
    </source>
</evidence>
<dbReference type="PANTHER" id="PTHR30535">
    <property type="entry name" value="VITAMIN B12-BINDING PROTEIN"/>
    <property type="match status" value="1"/>
</dbReference>
<dbReference type="KEGG" id="csep:CP523_10325"/>
<dbReference type="PROSITE" id="PS51257">
    <property type="entry name" value="PROKAR_LIPOPROTEIN"/>
    <property type="match status" value="1"/>
</dbReference>
<protein>
    <recommendedName>
        <fullName evidence="3">High-affinity heme uptake system protein IsdE</fullName>
    </recommendedName>
    <alternativeName>
        <fullName evidence="14">Iron-regulated surface determinant protein E</fullName>
    </alternativeName>
    <alternativeName>
        <fullName evidence="13">Staphylococcal iron-regulated protein F</fullName>
    </alternativeName>
</protein>
<sequence length="293" mass="32170">MTMKRLLSIIIVVLVMTSFTGCYGPKGENKDIQTKKDGEVVVATSVAVTEILDKLGVSLTGVPTTNYTLPESTKDSVKVGNPMNPDLEKIKSLNPTVVVSVDTLGDDFKNTFIENNIPSEFVTLTSLDGLKESIKKLGDKFNKKEEADNLLNEISDKESEIAKKNYGKEKEKVLIIFGAPGSMMIGTSKCYVGNLVDIVGGKNIVENNSTSFVQLNIEEILKSNPDKILVMTHGDPEEAKNMVSKELKNNPMWQKLSAVKEDKVHYLDSKKFGMSANLKVIEALGELDSILHN</sequence>
<evidence type="ECO:0000256" key="9">
    <source>
        <dbReference type="ARBA" id="ARBA00023004"/>
    </source>
</evidence>
<evidence type="ECO:0000259" key="16">
    <source>
        <dbReference type="PROSITE" id="PS50983"/>
    </source>
</evidence>
<keyword evidence="15" id="KW-0175">Coiled coil</keyword>
<feature type="domain" description="Fe/B12 periplasmic-binding" evidence="16">
    <location>
        <begin position="40"/>
        <end position="293"/>
    </location>
</feature>
<evidence type="ECO:0000256" key="15">
    <source>
        <dbReference type="SAM" id="Coils"/>
    </source>
</evidence>
<keyword evidence="9" id="KW-0408">Iron</keyword>
<keyword evidence="5" id="KW-1003">Cell membrane</keyword>
<dbReference type="SUPFAM" id="SSF53807">
    <property type="entry name" value="Helical backbone' metal receptor"/>
    <property type="match status" value="1"/>
</dbReference>
<evidence type="ECO:0000256" key="6">
    <source>
        <dbReference type="ARBA" id="ARBA00022617"/>
    </source>
</evidence>
<evidence type="ECO:0000256" key="2">
    <source>
        <dbReference type="ARBA" id="ARBA00008814"/>
    </source>
</evidence>
<proteinExistence type="inferred from homology"/>
<keyword evidence="6" id="KW-0349">Heme</keyword>
<dbReference type="AlphaFoldDB" id="A0A9N7JLZ4"/>
<organism evidence="17 18">
    <name type="scientific">Clostridium septicum</name>
    <dbReference type="NCBI Taxonomy" id="1504"/>
    <lineage>
        <taxon>Bacteria</taxon>
        <taxon>Bacillati</taxon>
        <taxon>Bacillota</taxon>
        <taxon>Clostridia</taxon>
        <taxon>Eubacteriales</taxon>
        <taxon>Clostridiaceae</taxon>
        <taxon>Clostridium</taxon>
    </lineage>
</organism>
<name>A0A9N7JLZ4_CLOSE</name>
<keyword evidence="4" id="KW-0813">Transport</keyword>
<dbReference type="GO" id="GO:0016020">
    <property type="term" value="C:membrane"/>
    <property type="evidence" value="ECO:0007669"/>
    <property type="project" value="InterPro"/>
</dbReference>
<evidence type="ECO:0000256" key="3">
    <source>
        <dbReference type="ARBA" id="ARBA00015862"/>
    </source>
</evidence>
<feature type="coiled-coil region" evidence="15">
    <location>
        <begin position="127"/>
        <end position="160"/>
    </location>
</feature>
<dbReference type="InterPro" id="IPR019957">
    <property type="entry name" value="ABC_transptr_haem-bd_IsdE"/>
</dbReference>
<evidence type="ECO:0000256" key="1">
    <source>
        <dbReference type="ARBA" id="ARBA00001970"/>
    </source>
</evidence>
<dbReference type="EMBL" id="CP023671">
    <property type="protein sequence ID" value="AYE34765.1"/>
    <property type="molecule type" value="Genomic_DNA"/>
</dbReference>
<dbReference type="NCBIfam" id="NF038402">
    <property type="entry name" value="TroA_like"/>
    <property type="match status" value="1"/>
</dbReference>
<evidence type="ECO:0000256" key="7">
    <source>
        <dbReference type="ARBA" id="ARBA00022723"/>
    </source>
</evidence>
<dbReference type="PROSITE" id="PS50983">
    <property type="entry name" value="FE_B12_PBP"/>
    <property type="match status" value="1"/>
</dbReference>
<evidence type="ECO:0000256" key="8">
    <source>
        <dbReference type="ARBA" id="ARBA00022729"/>
    </source>
</evidence>
<dbReference type="NCBIfam" id="TIGR03659">
    <property type="entry name" value="IsdE"/>
    <property type="match status" value="1"/>
</dbReference>
<dbReference type="InterPro" id="IPR002491">
    <property type="entry name" value="ABC_transptr_periplasmic_BD"/>
</dbReference>
<dbReference type="GO" id="GO:0046872">
    <property type="term" value="F:metal ion binding"/>
    <property type="evidence" value="ECO:0007669"/>
    <property type="project" value="UniProtKB-KW"/>
</dbReference>
<dbReference type="GO" id="GO:0015886">
    <property type="term" value="P:heme transport"/>
    <property type="evidence" value="ECO:0007669"/>
    <property type="project" value="InterPro"/>
</dbReference>
<dbReference type="OrthoDB" id="66025at2"/>
<dbReference type="PANTHER" id="PTHR30535:SF36">
    <property type="entry name" value="HIGH-AFFINITY HEME UPTAKE SYSTEM PROTEIN ISDE"/>
    <property type="match status" value="1"/>
</dbReference>
<dbReference type="Pfam" id="PF01497">
    <property type="entry name" value="Peripla_BP_2"/>
    <property type="match status" value="1"/>
</dbReference>
<evidence type="ECO:0000256" key="13">
    <source>
        <dbReference type="ARBA" id="ARBA00031148"/>
    </source>
</evidence>
<dbReference type="Proteomes" id="UP000280586">
    <property type="component" value="Chromosome"/>
</dbReference>
<keyword evidence="7" id="KW-0479">Metal-binding</keyword>
<evidence type="ECO:0000313" key="17">
    <source>
        <dbReference type="EMBL" id="AYE34765.1"/>
    </source>
</evidence>